<comment type="subunit">
    <text evidence="2">Component of the EKC/KEOPS complex composed of at least BUD32, CGI121, GON7, KAE1 and PCC1; the whole complex dimerizes.</text>
</comment>
<evidence type="ECO:0000259" key="16">
    <source>
        <dbReference type="PROSITE" id="PS50011"/>
    </source>
</evidence>
<dbReference type="STRING" id="2010991.A0A3M2SLP8"/>
<evidence type="ECO:0000256" key="14">
    <source>
        <dbReference type="ARBA" id="ARBA00048679"/>
    </source>
</evidence>
<sequence length="305" mass="35468">MAPTNPETTSERAEYYELSPPRRIGKGRHAIVFECLDSNKRKFAMKLFKEGSQGKVEKEIEALKHLRGGPNIIEFIDAVQGDRDANIGVVLEFVDNIDFRTLYPRFTTMDIRYYIHELLKALEFTHSHGVIHCDVRPHNVVIDHPNRKLRLIGWSSHRFYVPEDEDDEISTGPWKAPEALLDFGYWHYRFDMWGLGTMLASMVFRKEPFFHGNSLQDQLRKISRVLGTESINNYIDKFGSDYWRPDVEELGHCPPRAWSTLVNENNQHLANGEVLDLVDKLLKVDPDDRITTEEALRHPYFQALN</sequence>
<dbReference type="InterPro" id="IPR000719">
    <property type="entry name" value="Prot_kinase_dom"/>
</dbReference>
<dbReference type="GO" id="GO:0004674">
    <property type="term" value="F:protein serine/threonine kinase activity"/>
    <property type="evidence" value="ECO:0007669"/>
    <property type="project" value="UniProtKB-KW"/>
</dbReference>
<dbReference type="PROSITE" id="PS00109">
    <property type="entry name" value="PROTEIN_KINASE_TYR"/>
    <property type="match status" value="1"/>
</dbReference>
<proteinExistence type="predicted"/>
<dbReference type="GO" id="GO:0051726">
    <property type="term" value="P:regulation of cell cycle"/>
    <property type="evidence" value="ECO:0007669"/>
    <property type="project" value="TreeGrafter"/>
</dbReference>
<accession>A0A3M2SLP8</accession>
<evidence type="ECO:0000256" key="5">
    <source>
        <dbReference type="ARBA" id="ARBA00019973"/>
    </source>
</evidence>
<dbReference type="EMBL" id="NKUJ01000018">
    <property type="protein sequence ID" value="RMJ18499.1"/>
    <property type="molecule type" value="Genomic_DNA"/>
</dbReference>
<organism evidence="17 18">
    <name type="scientific">Fusarium kuroshium</name>
    <dbReference type="NCBI Taxonomy" id="2010991"/>
    <lineage>
        <taxon>Eukaryota</taxon>
        <taxon>Fungi</taxon>
        <taxon>Dikarya</taxon>
        <taxon>Ascomycota</taxon>
        <taxon>Pezizomycotina</taxon>
        <taxon>Sordariomycetes</taxon>
        <taxon>Hypocreomycetidae</taxon>
        <taxon>Hypocreales</taxon>
        <taxon>Nectriaceae</taxon>
        <taxon>Fusarium</taxon>
        <taxon>Fusarium solani species complex</taxon>
    </lineage>
</organism>
<evidence type="ECO:0000256" key="13">
    <source>
        <dbReference type="ARBA" id="ARBA00047899"/>
    </source>
</evidence>
<keyword evidence="6" id="KW-0723">Serine/threonine-protein kinase</keyword>
<dbReference type="AlphaFoldDB" id="A0A3M2SLP8"/>
<dbReference type="GO" id="GO:0005829">
    <property type="term" value="C:cytosol"/>
    <property type="evidence" value="ECO:0007669"/>
    <property type="project" value="TreeGrafter"/>
</dbReference>
<protein>
    <recommendedName>
        <fullName evidence="5">EKC/KEOPS complex subunit BUD32</fullName>
        <ecNumber evidence="3">2.7.11.1</ecNumber>
    </recommendedName>
    <alternativeName>
        <fullName evidence="11 12">Atypical Serine/threonine protein kinase BUD32</fullName>
    </alternativeName>
    <alternativeName>
        <fullName evidence="4">EKC/KEOPS complex subunit bud32</fullName>
    </alternativeName>
</protein>
<dbReference type="SUPFAM" id="SSF56112">
    <property type="entry name" value="Protein kinase-like (PK-like)"/>
    <property type="match status" value="1"/>
</dbReference>
<evidence type="ECO:0000313" key="18">
    <source>
        <dbReference type="Proteomes" id="UP000277212"/>
    </source>
</evidence>
<evidence type="ECO:0000256" key="7">
    <source>
        <dbReference type="ARBA" id="ARBA00022679"/>
    </source>
</evidence>
<dbReference type="Gene3D" id="3.30.200.20">
    <property type="entry name" value="Phosphorylase Kinase, domain 1"/>
    <property type="match status" value="1"/>
</dbReference>
<evidence type="ECO:0000256" key="6">
    <source>
        <dbReference type="ARBA" id="ARBA00022527"/>
    </source>
</evidence>
<comment type="caution">
    <text evidence="17">The sequence shown here is derived from an EMBL/GenBank/DDBJ whole genome shotgun (WGS) entry which is preliminary data.</text>
</comment>
<dbReference type="PROSITE" id="PS00107">
    <property type="entry name" value="PROTEIN_KINASE_ATP"/>
    <property type="match status" value="1"/>
</dbReference>
<dbReference type="Gene3D" id="1.10.510.10">
    <property type="entry name" value="Transferase(Phosphotransferase) domain 1"/>
    <property type="match status" value="1"/>
</dbReference>
<comment type="catalytic activity">
    <reaction evidence="14">
        <text>L-seryl-[protein] + ATP = O-phospho-L-seryl-[protein] + ADP + H(+)</text>
        <dbReference type="Rhea" id="RHEA:17989"/>
        <dbReference type="Rhea" id="RHEA-COMP:9863"/>
        <dbReference type="Rhea" id="RHEA-COMP:11604"/>
        <dbReference type="ChEBI" id="CHEBI:15378"/>
        <dbReference type="ChEBI" id="CHEBI:29999"/>
        <dbReference type="ChEBI" id="CHEBI:30616"/>
        <dbReference type="ChEBI" id="CHEBI:83421"/>
        <dbReference type="ChEBI" id="CHEBI:456216"/>
        <dbReference type="EC" id="2.7.11.1"/>
    </reaction>
</comment>
<dbReference type="GO" id="GO:0005524">
    <property type="term" value="F:ATP binding"/>
    <property type="evidence" value="ECO:0007669"/>
    <property type="project" value="UniProtKB-UniRule"/>
</dbReference>
<keyword evidence="9" id="KW-0418">Kinase</keyword>
<dbReference type="InterPro" id="IPR008266">
    <property type="entry name" value="Tyr_kinase_AS"/>
</dbReference>
<comment type="function">
    <text evidence="1">Component of the EKC/KEOPS complex that is required for the formation of a threonylcarbamoyl group on adenosine at position 37 (t(6)A37) in tRNAs that read codons beginning with adenine. The complex is probably involved in the transfer of the threonylcarbamoyl moiety of threonylcarbamoyl-AMP (TC-AMP) to the N6 group of A37. BUD32 has ATPase activity in the context of the EKC/KEOPS complex and likely plays a supporting role to the catalytic subunit KAE1. The EKC/KEOPS complex also promotes both telomere uncapping and telomere elongation. The complex is required for efficient recruitment of transcriptional coactivators.</text>
</comment>
<dbReference type="PROSITE" id="PS50011">
    <property type="entry name" value="PROTEIN_KINASE_DOM"/>
    <property type="match status" value="1"/>
</dbReference>
<dbReference type="GO" id="GO:0005956">
    <property type="term" value="C:protein kinase CK2 complex"/>
    <property type="evidence" value="ECO:0007669"/>
    <property type="project" value="TreeGrafter"/>
</dbReference>
<evidence type="ECO:0000256" key="15">
    <source>
        <dbReference type="PROSITE-ProRule" id="PRU10141"/>
    </source>
</evidence>
<reference evidence="17 18" key="1">
    <citation type="submission" date="2017-06" db="EMBL/GenBank/DDBJ databases">
        <title>Comparative genomic analysis of Ambrosia Fusariam Clade fungi.</title>
        <authorList>
            <person name="Stajich J.E."/>
            <person name="Carrillo J."/>
            <person name="Kijimoto T."/>
            <person name="Eskalen A."/>
            <person name="O'Donnell K."/>
            <person name="Kasson M."/>
        </authorList>
    </citation>
    <scope>NUCLEOTIDE SEQUENCE [LARGE SCALE GENOMIC DNA]</scope>
    <source>
        <strain evidence="17">UCR3666</strain>
    </source>
</reference>
<dbReference type="PANTHER" id="PTHR24054">
    <property type="entry name" value="CASEIN KINASE II SUBUNIT ALPHA"/>
    <property type="match status" value="1"/>
</dbReference>
<evidence type="ECO:0000313" key="17">
    <source>
        <dbReference type="EMBL" id="RMJ18499.1"/>
    </source>
</evidence>
<name>A0A3M2SLP8_9HYPO</name>
<dbReference type="Pfam" id="PF00069">
    <property type="entry name" value="Pkinase"/>
    <property type="match status" value="1"/>
</dbReference>
<dbReference type="PANTHER" id="PTHR24054:SF0">
    <property type="entry name" value="CASEIN KINASE II SUBUNIT ALPHA"/>
    <property type="match status" value="1"/>
</dbReference>
<keyword evidence="8 15" id="KW-0547">Nucleotide-binding</keyword>
<dbReference type="InterPro" id="IPR017441">
    <property type="entry name" value="Protein_kinase_ATP_BS"/>
</dbReference>
<evidence type="ECO:0000256" key="11">
    <source>
        <dbReference type="ARBA" id="ARBA00030980"/>
    </source>
</evidence>
<dbReference type="Proteomes" id="UP000277212">
    <property type="component" value="Unassembled WGS sequence"/>
</dbReference>
<dbReference type="GO" id="GO:0005634">
    <property type="term" value="C:nucleus"/>
    <property type="evidence" value="ECO:0007669"/>
    <property type="project" value="TreeGrafter"/>
</dbReference>
<feature type="binding site" evidence="15">
    <location>
        <position position="46"/>
    </location>
    <ligand>
        <name>ATP</name>
        <dbReference type="ChEBI" id="CHEBI:30616"/>
    </ligand>
</feature>
<keyword evidence="7" id="KW-0808">Transferase</keyword>
<dbReference type="InterPro" id="IPR045216">
    <property type="entry name" value="CK2_alpha"/>
</dbReference>
<evidence type="ECO:0000256" key="2">
    <source>
        <dbReference type="ARBA" id="ARBA00011534"/>
    </source>
</evidence>
<dbReference type="FunFam" id="1.10.510.10:FF:000059">
    <property type="entry name" value="Casein kinase II subunit alpha"/>
    <property type="match status" value="1"/>
</dbReference>
<evidence type="ECO:0000256" key="4">
    <source>
        <dbReference type="ARBA" id="ARBA00013948"/>
    </source>
</evidence>
<gene>
    <name evidence="17" type="ORF">CDV36_001817</name>
</gene>
<dbReference type="EC" id="2.7.11.1" evidence="3"/>
<evidence type="ECO:0000256" key="3">
    <source>
        <dbReference type="ARBA" id="ARBA00012513"/>
    </source>
</evidence>
<evidence type="ECO:0000256" key="8">
    <source>
        <dbReference type="ARBA" id="ARBA00022741"/>
    </source>
</evidence>
<feature type="domain" description="Protein kinase" evidence="16">
    <location>
        <begin position="18"/>
        <end position="301"/>
    </location>
</feature>
<keyword evidence="18" id="KW-1185">Reference proteome</keyword>
<evidence type="ECO:0000256" key="12">
    <source>
        <dbReference type="ARBA" id="ARBA00033194"/>
    </source>
</evidence>
<evidence type="ECO:0000256" key="10">
    <source>
        <dbReference type="ARBA" id="ARBA00022840"/>
    </source>
</evidence>
<evidence type="ECO:0000256" key="9">
    <source>
        <dbReference type="ARBA" id="ARBA00022777"/>
    </source>
</evidence>
<dbReference type="InterPro" id="IPR011009">
    <property type="entry name" value="Kinase-like_dom_sf"/>
</dbReference>
<keyword evidence="10 15" id="KW-0067">ATP-binding</keyword>
<evidence type="ECO:0000256" key="1">
    <source>
        <dbReference type="ARBA" id="ARBA00003747"/>
    </source>
</evidence>
<dbReference type="OrthoDB" id="10254671at2759"/>
<comment type="catalytic activity">
    <reaction evidence="13">
        <text>L-threonyl-[protein] + ATP = O-phospho-L-threonyl-[protein] + ADP + H(+)</text>
        <dbReference type="Rhea" id="RHEA:46608"/>
        <dbReference type="Rhea" id="RHEA-COMP:11060"/>
        <dbReference type="Rhea" id="RHEA-COMP:11605"/>
        <dbReference type="ChEBI" id="CHEBI:15378"/>
        <dbReference type="ChEBI" id="CHEBI:30013"/>
        <dbReference type="ChEBI" id="CHEBI:30616"/>
        <dbReference type="ChEBI" id="CHEBI:61977"/>
        <dbReference type="ChEBI" id="CHEBI:456216"/>
        <dbReference type="EC" id="2.7.11.1"/>
    </reaction>
</comment>